<organism evidence="2 3">
    <name type="scientific">Cavenderia fasciculata</name>
    <name type="common">Slime mold</name>
    <name type="synonym">Dictyostelium fasciculatum</name>
    <dbReference type="NCBI Taxonomy" id="261658"/>
    <lineage>
        <taxon>Eukaryota</taxon>
        <taxon>Amoebozoa</taxon>
        <taxon>Evosea</taxon>
        <taxon>Eumycetozoa</taxon>
        <taxon>Dictyostelia</taxon>
        <taxon>Acytosteliales</taxon>
        <taxon>Cavenderiaceae</taxon>
        <taxon>Cavenderia</taxon>
    </lineage>
</organism>
<feature type="region of interest" description="Disordered" evidence="1">
    <location>
        <begin position="67"/>
        <end position="92"/>
    </location>
</feature>
<name>F4QD69_CACFS</name>
<dbReference type="Gene3D" id="3.80.10.10">
    <property type="entry name" value="Ribonuclease Inhibitor"/>
    <property type="match status" value="1"/>
</dbReference>
<feature type="compositionally biased region" description="Basic residues" evidence="1">
    <location>
        <begin position="409"/>
        <end position="419"/>
    </location>
</feature>
<dbReference type="Proteomes" id="UP000007797">
    <property type="component" value="Unassembled WGS sequence"/>
</dbReference>
<dbReference type="InterPro" id="IPR032675">
    <property type="entry name" value="LRR_dom_sf"/>
</dbReference>
<gene>
    <name evidence="2" type="ORF">DFA_12316</name>
</gene>
<dbReference type="KEGG" id="dfa:DFA_12316"/>
<dbReference type="EMBL" id="GL883029">
    <property type="protein sequence ID" value="EGG14540.1"/>
    <property type="molecule type" value="Genomic_DNA"/>
</dbReference>
<keyword evidence="3" id="KW-1185">Reference proteome</keyword>
<accession>F4QD69</accession>
<sequence length="522" mass="58972">MTTTIPHTIQSQIIRECLLEWNVFSLPTNTQGLQYVCKRWFQLISNQPRTIHVTEDNIQPFLNTLERMQGTGTSDPNPPADVKSTKTKGKKDVVAKTKDQQQEDWNLAKNVTYLLWGVDTYDEKKSKVQRICRLLHNCPTITHIKTNHVGLSLFEKNECLPKNLIHFAAEADQESCFVGIDGRLTSVYGQLAKCPSIVSVDISVFSSEGRDPRELEEEFTPFLAKKNKEASGQLTHISYDSEIMEFDHFKTLTKCTDLVSLKLNVYGGASPIDLSLIAKVLTNNPNLTKLSLRMSDRSEGHKALYKAIFAHPSLRSLQINFYYDTEEQVQELIEMISTKNKKITDLGFRGSDDESTVTLLEALSEADNQVVTHLRLGAWNEDIRSSLVKGIPALTKVTLKGLEKDPIKPKPKSKSKANPKAKVPQLRKTQSKKKQVKEESEEEEEDEEDKMGEDDGAEVGSIKKVSHALDKIITTYQLIANASSADNDDDDDETSIITIKYSNKPRILPKEYDMEKHSEFDH</sequence>
<evidence type="ECO:0000313" key="2">
    <source>
        <dbReference type="EMBL" id="EGG14540.1"/>
    </source>
</evidence>
<feature type="region of interest" description="Disordered" evidence="1">
    <location>
        <begin position="402"/>
        <end position="461"/>
    </location>
</feature>
<reference evidence="3" key="1">
    <citation type="journal article" date="2011" name="Genome Res.">
        <title>Phylogeny-wide analysis of social amoeba genomes highlights ancient origins for complex intercellular communication.</title>
        <authorList>
            <person name="Heidel A.J."/>
            <person name="Lawal H.M."/>
            <person name="Felder M."/>
            <person name="Schilde C."/>
            <person name="Helps N.R."/>
            <person name="Tunggal B."/>
            <person name="Rivero F."/>
            <person name="John U."/>
            <person name="Schleicher M."/>
            <person name="Eichinger L."/>
            <person name="Platzer M."/>
            <person name="Noegel A.A."/>
            <person name="Schaap P."/>
            <person name="Gloeckner G."/>
        </authorList>
    </citation>
    <scope>NUCLEOTIDE SEQUENCE [LARGE SCALE GENOMIC DNA]</scope>
    <source>
        <strain evidence="3">SH3</strain>
    </source>
</reference>
<proteinExistence type="predicted"/>
<protein>
    <submittedName>
        <fullName evidence="2">Uncharacterized protein</fullName>
    </submittedName>
</protein>
<feature type="compositionally biased region" description="Acidic residues" evidence="1">
    <location>
        <begin position="439"/>
        <end position="457"/>
    </location>
</feature>
<dbReference type="AlphaFoldDB" id="F4QD69"/>
<evidence type="ECO:0000313" key="3">
    <source>
        <dbReference type="Proteomes" id="UP000007797"/>
    </source>
</evidence>
<dbReference type="RefSeq" id="XP_004366060.1">
    <property type="nucleotide sequence ID" value="XM_004366003.1"/>
</dbReference>
<dbReference type="GeneID" id="14865988"/>
<evidence type="ECO:0000256" key="1">
    <source>
        <dbReference type="SAM" id="MobiDB-lite"/>
    </source>
</evidence>
<dbReference type="SUPFAM" id="SSF52047">
    <property type="entry name" value="RNI-like"/>
    <property type="match status" value="1"/>
</dbReference>